<sequence length="204" mass="23398">MTLTGPEGTQNLQIDELNVQLGGLPKGTPAVDSGGQNDQNARAKGREWLQPFTNKGLSPEEEARRKEILALGKAVLEGYYHVSLDKLDQTGERASEETRLEIRRREQMIRTLIHQDKAVKHIAGEKDSPVERETQIFAIHAQKMIEATIHITPAELWLEMPKKEGKQLQFHQVRRRRYLQEVALHYYLGPSLKQLLLKHLRVRS</sequence>
<dbReference type="AlphaFoldDB" id="A0A5J4U6P0"/>
<dbReference type="Proteomes" id="UP000324800">
    <property type="component" value="Unassembled WGS sequence"/>
</dbReference>
<evidence type="ECO:0000256" key="1">
    <source>
        <dbReference type="SAM" id="MobiDB-lite"/>
    </source>
</evidence>
<organism evidence="2 3">
    <name type="scientific">Streblomastix strix</name>
    <dbReference type="NCBI Taxonomy" id="222440"/>
    <lineage>
        <taxon>Eukaryota</taxon>
        <taxon>Metamonada</taxon>
        <taxon>Preaxostyla</taxon>
        <taxon>Oxymonadida</taxon>
        <taxon>Streblomastigidae</taxon>
        <taxon>Streblomastix</taxon>
    </lineage>
</organism>
<feature type="region of interest" description="Disordered" evidence="1">
    <location>
        <begin position="21"/>
        <end position="46"/>
    </location>
</feature>
<comment type="caution">
    <text evidence="2">The sequence shown here is derived from an EMBL/GenBank/DDBJ whole genome shotgun (WGS) entry which is preliminary data.</text>
</comment>
<name>A0A5J4U6P0_9EUKA</name>
<protein>
    <submittedName>
        <fullName evidence="2">Uncharacterized protein</fullName>
    </submittedName>
</protein>
<evidence type="ECO:0000313" key="3">
    <source>
        <dbReference type="Proteomes" id="UP000324800"/>
    </source>
</evidence>
<accession>A0A5J4U6P0</accession>
<gene>
    <name evidence="2" type="ORF">EZS28_038519</name>
</gene>
<reference evidence="2 3" key="1">
    <citation type="submission" date="2019-03" db="EMBL/GenBank/DDBJ databases">
        <title>Single cell metagenomics reveals metabolic interactions within the superorganism composed of flagellate Streblomastix strix and complex community of Bacteroidetes bacteria on its surface.</title>
        <authorList>
            <person name="Treitli S.C."/>
            <person name="Kolisko M."/>
            <person name="Husnik F."/>
            <person name="Keeling P."/>
            <person name="Hampl V."/>
        </authorList>
    </citation>
    <scope>NUCLEOTIDE SEQUENCE [LARGE SCALE GENOMIC DNA]</scope>
    <source>
        <strain evidence="2">ST1C</strain>
    </source>
</reference>
<dbReference type="EMBL" id="SNRW01019899">
    <property type="protein sequence ID" value="KAA6365954.1"/>
    <property type="molecule type" value="Genomic_DNA"/>
</dbReference>
<evidence type="ECO:0000313" key="2">
    <source>
        <dbReference type="EMBL" id="KAA6365954.1"/>
    </source>
</evidence>
<proteinExistence type="predicted"/>